<feature type="compositionally biased region" description="Low complexity" evidence="15">
    <location>
        <begin position="958"/>
        <end position="972"/>
    </location>
</feature>
<evidence type="ECO:0000256" key="12">
    <source>
        <dbReference type="ARBA" id="ARBA00068814"/>
    </source>
</evidence>
<evidence type="ECO:0000256" key="11">
    <source>
        <dbReference type="ARBA" id="ARBA00063659"/>
    </source>
</evidence>
<evidence type="ECO:0000256" key="8">
    <source>
        <dbReference type="ARBA" id="ARBA00023054"/>
    </source>
</evidence>
<evidence type="ECO:0000256" key="10">
    <source>
        <dbReference type="ARBA" id="ARBA00057101"/>
    </source>
</evidence>
<accession>A0A7K5T3S9</accession>
<dbReference type="InterPro" id="IPR048830">
    <property type="entry name" value="PCF11_helical"/>
</dbReference>
<dbReference type="InterPro" id="IPR048832">
    <property type="entry name" value="PCF11_charged"/>
</dbReference>
<evidence type="ECO:0000256" key="15">
    <source>
        <dbReference type="SAM" id="MobiDB-lite"/>
    </source>
</evidence>
<evidence type="ECO:0000256" key="5">
    <source>
        <dbReference type="ARBA" id="ARBA00022664"/>
    </source>
</evidence>
<dbReference type="Pfam" id="PF21936">
    <property type="entry name" value="Pcf11_C"/>
    <property type="match status" value="1"/>
</dbReference>
<feature type="region of interest" description="Disordered" evidence="15">
    <location>
        <begin position="160"/>
        <end position="189"/>
    </location>
</feature>
<dbReference type="GO" id="GO:0000993">
    <property type="term" value="F:RNA polymerase II complex binding"/>
    <property type="evidence" value="ECO:0007669"/>
    <property type="project" value="InterPro"/>
</dbReference>
<feature type="compositionally biased region" description="Basic and acidic residues" evidence="15">
    <location>
        <begin position="595"/>
        <end position="611"/>
    </location>
</feature>
<dbReference type="GO" id="GO:0006369">
    <property type="term" value="P:termination of RNA polymerase II transcription"/>
    <property type="evidence" value="ECO:0007669"/>
    <property type="project" value="InterPro"/>
</dbReference>
<evidence type="ECO:0000256" key="3">
    <source>
        <dbReference type="ARBA" id="ARBA00022499"/>
    </source>
</evidence>
<feature type="compositionally biased region" description="Basic and acidic residues" evidence="15">
    <location>
        <begin position="306"/>
        <end position="316"/>
    </location>
</feature>
<keyword evidence="5" id="KW-0507">mRNA processing</keyword>
<evidence type="ECO:0000313" key="18">
    <source>
        <dbReference type="Proteomes" id="UP000524542"/>
    </source>
</evidence>
<dbReference type="SUPFAM" id="SSF48464">
    <property type="entry name" value="ENTH/VHS domain"/>
    <property type="match status" value="1"/>
</dbReference>
<keyword evidence="9" id="KW-0539">Nucleus</keyword>
<feature type="compositionally biased region" description="Basic residues" evidence="15">
    <location>
        <begin position="469"/>
        <end position="480"/>
    </location>
</feature>
<dbReference type="PANTHER" id="PTHR15921:SF3">
    <property type="entry name" value="PRE-MRNA CLEAVAGE COMPLEX 2 PROTEIN PCF11"/>
    <property type="match status" value="1"/>
</dbReference>
<dbReference type="InterPro" id="IPR006569">
    <property type="entry name" value="CID_dom"/>
</dbReference>
<dbReference type="InterPro" id="IPR054127">
    <property type="entry name" value="Pcf11_C"/>
</dbReference>
<protein>
    <recommendedName>
        <fullName evidence="12">Pre-mRNA cleavage complex 2 protein Pcf11</fullName>
    </recommendedName>
    <alternativeName>
        <fullName evidence="13">Pre-mRNA cleavage complex II protein Pcf11</fullName>
    </alternativeName>
</protein>
<keyword evidence="4" id="KW-0597">Phosphoprotein</keyword>
<dbReference type="Pfam" id="PF20827">
    <property type="entry name" value="PCF11_charged"/>
    <property type="match status" value="1"/>
</dbReference>
<dbReference type="GO" id="GO:0005849">
    <property type="term" value="C:mRNA cleavage factor complex"/>
    <property type="evidence" value="ECO:0007669"/>
    <property type="project" value="InterPro"/>
</dbReference>
<feature type="compositionally biased region" description="Basic and acidic residues" evidence="15">
    <location>
        <begin position="372"/>
        <end position="416"/>
    </location>
</feature>
<dbReference type="InterPro" id="IPR047415">
    <property type="entry name" value="Pcf11_CID"/>
</dbReference>
<evidence type="ECO:0000259" key="16">
    <source>
        <dbReference type="PROSITE" id="PS51391"/>
    </source>
</evidence>
<feature type="compositionally biased region" description="Basic and acidic residues" evidence="15">
    <location>
        <begin position="341"/>
        <end position="360"/>
    </location>
</feature>
<feature type="domain" description="CID" evidence="16">
    <location>
        <begin position="13"/>
        <end position="141"/>
    </location>
</feature>
<dbReference type="FunFam" id="1.25.40.90:FF:000015">
    <property type="entry name" value="Pre-mRNA cleavage complex 2 protein Pcf11"/>
    <property type="match status" value="1"/>
</dbReference>
<sequence>MSAPESSAGSSEAREDACRDYQSSLEDLTFNSKPHINMLTILAEENVPFAKDIVSLIEAQIAKAPASEKLPVMYLMDSIVKNVGREYLTAFTKNLVATFICVFEKVDENTRKSLFKLRSTWDDIFPLKKLYALDVRVNSLDPAWPIKPLPPNVNTSSIHVNPKFLNKSPEESNAPTSAVTSGASTPPAVPEIQKNLTQEQLIRQQLLAKQKQLLELQQKKLELELEQTKAQLAVSLSVQQGSSSIASVPAPSKQHMSPTPHMPVKPPHQTTVQSEKNKPSPSPPLHDIKIVNRDPRLNRMGQHSSHTKDQSHRKEFSPGATGQSETKGNKTAQAEKQNAAKSEKSKASEKTQKKELEQSKAKSKSPSPLKNKLPDTKDSKSQECESTKVSDMSKRDPRLKRHLQDKSEGKEEEVKEKRRSTEKKEKEEHKTCEHRPVGSRNKVINGAVQKQDTTTEESEKQGGKQGRSSSRKRSRSRSPKARSPSTHSPKRRERRSPKRRLRSLSPTSSTPKIGKIRQIGPKQSHAEEGTQAARDERNSNKRNVKQEVRDPRRLKKAQEERPQETATQHSAKASPDPKENAENWQGSKSGKRWKSGWEESKNSQQNDEHQALVKSPHQRHRENWPAGKGILSPRAPKQQHRLSVDANLQIPKELTSASKRELLKKANDRLTSGEITQDEFLMVAHQIRQLFQYQEGKHRCVREEPRSPFTERFKRARYEDPEKAPFPESPGSRFGGIEAKQRISALMEDRPLFDGSPRPTAARVGVDGQGSPFVDGPAAGSSSRIDGPAGQAAMRFEGPLVGTGTSQFDGPLAGAGGAGALRFDGPPGQLAGSLRFEGPPGQVGGGGPLRFEGPLGPLRFEGPAGQPVGGARFEGPGVGLRFEGPHGQPSGGLRFEGPHGQPMGPRGQPGGGLRFEGPHGQPLGPHGQPGGSLRFEGPHLQPLGPHGQLGGGLRFEGPHGQPMGPHGPSSGGLRFEGPHGPSGGGLRLDGPRGQPGLGPRLIDGPVHQGAGGLRFDGPLGRAGPRFDGCHGAGFDGQPGQLSLLQRFDGIHGQPGPRLAPGQQAQARFETAIPQRFDGPHQPASRFDLPLGLQGARFENVANHPASRLEMSPYGQGGPFVEHPGQGYNGPAHGMQFQRPDIFDGSPGPNFNGPAGPGAQSFPLRAAGHYFEEKGLQGPQYGNFSNMPMGSNQVSLMSAQPGPYGQGQQYLPNPGSFVQNPAGALSHSYPDNHLGQVDVNELFAKLLKTGILKLSKTDSTSAQANETSAQPNAEEEDDDQNEDQNVPDLTNFIVEELRQRYDSVINRLYTGIQCYSCGMRFTTSQTDVYADHLDWHYRQNRTEKDVSRKITHRRWYYSLTDWIEFEEIADLEERAKSQFFEKAHEEVVLKTQEAAKEKEFQSVPAGPAGAVESCEICQEQFEQYWDEEEEEWHLKNAIRVDEKIYHPSCYEDYQNTSSFDCTPSPSKTPSENPLNIMLDIVKQETEESCDSPKIKEEPDDTPPACAEESTPASTEIKTEPEESV</sequence>
<dbReference type="InterPro" id="IPR048829">
    <property type="entry name" value="PCF11_RFEG_rpt"/>
</dbReference>
<keyword evidence="6" id="KW-0832">Ubl conjugation</keyword>
<dbReference type="Pfam" id="PF20844">
    <property type="entry name" value="PCF11_RFEG_rpt"/>
    <property type="match status" value="2"/>
</dbReference>
<evidence type="ECO:0000256" key="6">
    <source>
        <dbReference type="ARBA" id="ARBA00022843"/>
    </source>
</evidence>
<evidence type="ECO:0000256" key="14">
    <source>
        <dbReference type="SAM" id="Coils"/>
    </source>
</evidence>
<evidence type="ECO:0000256" key="7">
    <source>
        <dbReference type="ARBA" id="ARBA00022990"/>
    </source>
</evidence>
<keyword evidence="2" id="KW-0488">Methylation</keyword>
<dbReference type="CDD" id="cd16982">
    <property type="entry name" value="CID_Pcf11"/>
    <property type="match status" value="1"/>
</dbReference>
<comment type="subunit">
    <text evidence="11">Associates with the phosphorylated CTD domain of POLR2A /RNA polymerase II.</text>
</comment>
<keyword evidence="8 14" id="KW-0175">Coiled coil</keyword>
<feature type="compositionally biased region" description="Basic and acidic residues" evidence="15">
    <location>
        <begin position="524"/>
        <end position="563"/>
    </location>
</feature>
<comment type="function">
    <text evidence="10">Component of pre-mRNA cleavage complex II, which promotes transcription termination by RNA polymerase II.</text>
</comment>
<feature type="compositionally biased region" description="Polar residues" evidence="15">
    <location>
        <begin position="171"/>
        <end position="184"/>
    </location>
</feature>
<evidence type="ECO:0000256" key="2">
    <source>
        <dbReference type="ARBA" id="ARBA00022481"/>
    </source>
</evidence>
<dbReference type="GO" id="GO:0031124">
    <property type="term" value="P:mRNA 3'-end processing"/>
    <property type="evidence" value="ECO:0007669"/>
    <property type="project" value="InterPro"/>
</dbReference>
<evidence type="ECO:0000256" key="4">
    <source>
        <dbReference type="ARBA" id="ARBA00022553"/>
    </source>
</evidence>
<keyword evidence="7" id="KW-0007">Acetylation</keyword>
<feature type="compositionally biased region" description="Acidic residues" evidence="15">
    <location>
        <begin position="1272"/>
        <end position="1281"/>
    </location>
</feature>
<dbReference type="Proteomes" id="UP000524542">
    <property type="component" value="Unassembled WGS sequence"/>
</dbReference>
<proteinExistence type="predicted"/>
<feature type="coiled-coil region" evidence="14">
    <location>
        <begin position="206"/>
        <end position="233"/>
    </location>
</feature>
<evidence type="ECO:0000256" key="13">
    <source>
        <dbReference type="ARBA" id="ARBA00083113"/>
    </source>
</evidence>
<dbReference type="Pfam" id="PF20845">
    <property type="entry name" value="Pcf11_helical"/>
    <property type="match status" value="1"/>
</dbReference>
<feature type="compositionally biased region" description="Basic residues" evidence="15">
    <location>
        <begin position="488"/>
        <end position="502"/>
    </location>
</feature>
<feature type="region of interest" description="Disordered" evidence="15">
    <location>
        <begin position="884"/>
        <end position="998"/>
    </location>
</feature>
<comment type="caution">
    <text evidence="17">The sequence shown here is derived from an EMBL/GenBank/DDBJ whole genome shotgun (WGS) entry which is preliminary data.</text>
</comment>
<comment type="subcellular location">
    <subcellularLocation>
        <location evidence="1">Nucleus</location>
    </subcellularLocation>
</comment>
<evidence type="ECO:0000313" key="17">
    <source>
        <dbReference type="EMBL" id="NWT98284.1"/>
    </source>
</evidence>
<keyword evidence="18" id="KW-1185">Reference proteome</keyword>
<evidence type="ECO:0000256" key="9">
    <source>
        <dbReference type="ARBA" id="ARBA00023242"/>
    </source>
</evidence>
<gene>
    <name evidence="17" type="primary">Pcf11</name>
    <name evidence="17" type="ORF">UROPYL_R08183</name>
</gene>
<feature type="compositionally biased region" description="Polar residues" evidence="15">
    <location>
        <begin position="320"/>
        <end position="331"/>
    </location>
</feature>
<dbReference type="SMART" id="SM00582">
    <property type="entry name" value="RPR"/>
    <property type="match status" value="1"/>
</dbReference>
<feature type="compositionally biased region" description="Polar residues" evidence="15">
    <location>
        <begin position="1256"/>
        <end position="1270"/>
    </location>
</feature>
<evidence type="ECO:0000256" key="1">
    <source>
        <dbReference type="ARBA" id="ARBA00004123"/>
    </source>
</evidence>
<dbReference type="Pfam" id="PF04818">
    <property type="entry name" value="CID"/>
    <property type="match status" value="1"/>
</dbReference>
<dbReference type="InterPro" id="IPR045154">
    <property type="entry name" value="PCF11-like"/>
</dbReference>
<feature type="compositionally biased region" description="Basic and acidic residues" evidence="15">
    <location>
        <begin position="286"/>
        <end position="297"/>
    </location>
</feature>
<dbReference type="InterPro" id="IPR021605">
    <property type="entry name" value="Pcf11_Clp1-ID"/>
</dbReference>
<dbReference type="InterPro" id="IPR008942">
    <property type="entry name" value="ENTH_VHS"/>
</dbReference>
<dbReference type="PANTHER" id="PTHR15921">
    <property type="entry name" value="PRE-MRNA CLEAVAGE COMPLEX II"/>
    <property type="match status" value="1"/>
</dbReference>
<dbReference type="PROSITE" id="PS51391">
    <property type="entry name" value="CID"/>
    <property type="match status" value="1"/>
</dbReference>
<dbReference type="Pfam" id="PF11526">
    <property type="entry name" value="Pfc11_Clp1_ID"/>
    <property type="match status" value="1"/>
</dbReference>
<feature type="region of interest" description="Disordered" evidence="15">
    <location>
        <begin position="1256"/>
        <end position="1285"/>
    </location>
</feature>
<feature type="compositionally biased region" description="Basic and acidic residues" evidence="15">
    <location>
        <begin position="422"/>
        <end position="436"/>
    </location>
</feature>
<feature type="region of interest" description="Disordered" evidence="15">
    <location>
        <begin position="1484"/>
        <end position="1523"/>
    </location>
</feature>
<dbReference type="EMBL" id="VZRH01004459">
    <property type="protein sequence ID" value="NWT98284.1"/>
    <property type="molecule type" value="Genomic_DNA"/>
</dbReference>
<dbReference type="Gene3D" id="1.25.40.90">
    <property type="match status" value="1"/>
</dbReference>
<reference evidence="17 18" key="1">
    <citation type="submission" date="2019-09" db="EMBL/GenBank/DDBJ databases">
        <title>Bird 10,000 Genomes (B10K) Project - Family phase.</title>
        <authorList>
            <person name="Zhang G."/>
        </authorList>
    </citation>
    <scope>NUCLEOTIDE SEQUENCE [LARGE SCALE GENOMIC DNA]</scope>
    <source>
        <strain evidence="17">B10K-DU-012-38</strain>
        <tissue evidence="17">Muscle</tissue>
    </source>
</reference>
<keyword evidence="3" id="KW-1017">Isopeptide bond</keyword>
<feature type="region of interest" description="Disordered" evidence="15">
    <location>
        <begin position="245"/>
        <end position="648"/>
    </location>
</feature>
<dbReference type="GO" id="GO:0005737">
    <property type="term" value="C:cytoplasm"/>
    <property type="evidence" value="ECO:0007669"/>
    <property type="project" value="TreeGrafter"/>
</dbReference>
<feature type="non-terminal residue" evidence="17">
    <location>
        <position position="1523"/>
    </location>
</feature>
<feature type="non-terminal residue" evidence="17">
    <location>
        <position position="1"/>
    </location>
</feature>
<dbReference type="GO" id="GO:0003729">
    <property type="term" value="F:mRNA binding"/>
    <property type="evidence" value="ECO:0007669"/>
    <property type="project" value="InterPro"/>
</dbReference>
<organism evidence="17 18">
    <name type="scientific">Urocynchramus pylzowi</name>
    <dbReference type="NCBI Taxonomy" id="571890"/>
    <lineage>
        <taxon>Eukaryota</taxon>
        <taxon>Metazoa</taxon>
        <taxon>Chordata</taxon>
        <taxon>Craniata</taxon>
        <taxon>Vertebrata</taxon>
        <taxon>Euteleostomi</taxon>
        <taxon>Archelosauria</taxon>
        <taxon>Archosauria</taxon>
        <taxon>Dinosauria</taxon>
        <taxon>Saurischia</taxon>
        <taxon>Theropoda</taxon>
        <taxon>Coelurosauria</taxon>
        <taxon>Aves</taxon>
        <taxon>Neognathae</taxon>
        <taxon>Neoaves</taxon>
        <taxon>Telluraves</taxon>
        <taxon>Australaves</taxon>
        <taxon>Passeriformes</taxon>
        <taxon>Passeroidea</taxon>
        <taxon>Fringillidae</taxon>
        <taxon>Urocynchramus</taxon>
    </lineage>
</organism>
<feature type="compositionally biased region" description="Basic and acidic residues" evidence="15">
    <location>
        <begin position="1484"/>
        <end position="1495"/>
    </location>
</feature>
<name>A0A7K5T3S9_9FRIN</name>